<sequence>MQTTCMDGRINGNGTRLLSHLRVSSSDELRAVASLLDALEAEHIATIHAKGDNAYRHHSIRRARLAAALQSLGAGYKRQAERTGVTPPAVAYWIKHVNDGEPLRAPTGYETETEGAV</sequence>
<evidence type="ECO:0000313" key="2">
    <source>
        <dbReference type="Proteomes" id="UP001519535"/>
    </source>
</evidence>
<dbReference type="Proteomes" id="UP001519535">
    <property type="component" value="Unassembled WGS sequence"/>
</dbReference>
<proteinExistence type="predicted"/>
<reference evidence="1 2" key="1">
    <citation type="submission" date="2021-05" db="EMBL/GenBank/DDBJ databases">
        <title>Mycobacterium acidophilum sp. nov., an extremely acid-tolerant member of the genus Mycobacterium.</title>
        <authorList>
            <person name="Xia J."/>
        </authorList>
    </citation>
    <scope>NUCLEOTIDE SEQUENCE [LARGE SCALE GENOMIC DNA]</scope>
    <source>
        <strain evidence="1 2">M1</strain>
    </source>
</reference>
<dbReference type="RefSeq" id="WP_214093962.1">
    <property type="nucleotide sequence ID" value="NZ_JAHCLR010000036.1"/>
</dbReference>
<organism evidence="1 2">
    <name type="scientific">Mycolicibacter acidiphilus</name>
    <dbReference type="NCBI Taxonomy" id="2835306"/>
    <lineage>
        <taxon>Bacteria</taxon>
        <taxon>Bacillati</taxon>
        <taxon>Actinomycetota</taxon>
        <taxon>Actinomycetes</taxon>
        <taxon>Mycobacteriales</taxon>
        <taxon>Mycobacteriaceae</taxon>
        <taxon>Mycolicibacter</taxon>
    </lineage>
</organism>
<evidence type="ECO:0000313" key="1">
    <source>
        <dbReference type="EMBL" id="MBS9535100.1"/>
    </source>
</evidence>
<dbReference type="EMBL" id="JAHCLR010000036">
    <property type="protein sequence ID" value="MBS9535100.1"/>
    <property type="molecule type" value="Genomic_DNA"/>
</dbReference>
<gene>
    <name evidence="1" type="ORF">KIH27_16045</name>
</gene>
<evidence type="ECO:0008006" key="3">
    <source>
        <dbReference type="Google" id="ProtNLM"/>
    </source>
</evidence>
<keyword evidence="2" id="KW-1185">Reference proteome</keyword>
<protein>
    <recommendedName>
        <fullName evidence="3">Transposase</fullName>
    </recommendedName>
</protein>
<name>A0ABS5RLE0_9MYCO</name>
<accession>A0ABS5RLE0</accession>
<comment type="caution">
    <text evidence="1">The sequence shown here is derived from an EMBL/GenBank/DDBJ whole genome shotgun (WGS) entry which is preliminary data.</text>
</comment>